<keyword evidence="1" id="KW-0812">Transmembrane</keyword>
<dbReference type="SMART" id="SM00034">
    <property type="entry name" value="CLECT"/>
    <property type="match status" value="2"/>
</dbReference>
<feature type="domain" description="C-type lectin" evidence="3">
    <location>
        <begin position="29"/>
        <end position="150"/>
    </location>
</feature>
<evidence type="ECO:0000256" key="2">
    <source>
        <dbReference type="SAM" id="SignalP"/>
    </source>
</evidence>
<dbReference type="Proteomes" id="UP000008281">
    <property type="component" value="Unassembled WGS sequence"/>
</dbReference>
<dbReference type="PROSITE" id="PS50041">
    <property type="entry name" value="C_TYPE_LECTIN_2"/>
    <property type="match status" value="2"/>
</dbReference>
<protein>
    <recommendedName>
        <fullName evidence="3">C-type lectin domain-containing protein</fullName>
    </recommendedName>
</protein>
<dbReference type="InterPro" id="IPR001304">
    <property type="entry name" value="C-type_lectin-like"/>
</dbReference>
<dbReference type="PANTHER" id="PTHR22803">
    <property type="entry name" value="MANNOSE, PHOSPHOLIPASE, LECTIN RECEPTOR RELATED"/>
    <property type="match status" value="1"/>
</dbReference>
<keyword evidence="1" id="KW-0472">Membrane</keyword>
<name>E3LS28_CAERE</name>
<gene>
    <name evidence="4" type="ORF">CRE_25527</name>
</gene>
<feature type="signal peptide" evidence="2">
    <location>
        <begin position="1"/>
        <end position="18"/>
    </location>
</feature>
<dbReference type="InParanoid" id="E3LS28"/>
<dbReference type="FunFam" id="3.10.100.10:FF:000078">
    <property type="entry name" value="C-type LECtin"/>
    <property type="match status" value="1"/>
</dbReference>
<dbReference type="HOGENOM" id="CLU_059077_0_0_1"/>
<feature type="transmembrane region" description="Helical" evidence="1">
    <location>
        <begin position="302"/>
        <end position="322"/>
    </location>
</feature>
<keyword evidence="1" id="KW-1133">Transmembrane helix</keyword>
<dbReference type="STRING" id="31234.E3LS28"/>
<dbReference type="eggNOG" id="KOG4297">
    <property type="taxonomic scope" value="Eukaryota"/>
</dbReference>
<feature type="chain" id="PRO_5003175553" description="C-type lectin domain-containing protein" evidence="2">
    <location>
        <begin position="19"/>
        <end position="393"/>
    </location>
</feature>
<dbReference type="Gene3D" id="3.10.100.10">
    <property type="entry name" value="Mannose-Binding Protein A, subunit A"/>
    <property type="match status" value="2"/>
</dbReference>
<evidence type="ECO:0000259" key="3">
    <source>
        <dbReference type="PROSITE" id="PS50041"/>
    </source>
</evidence>
<dbReference type="Pfam" id="PF00059">
    <property type="entry name" value="Lectin_C"/>
    <property type="match status" value="2"/>
</dbReference>
<dbReference type="AlphaFoldDB" id="E3LS28"/>
<dbReference type="InterPro" id="IPR016186">
    <property type="entry name" value="C-type_lectin-like/link_sf"/>
</dbReference>
<dbReference type="SUPFAM" id="SSF56436">
    <property type="entry name" value="C-type lectin-like"/>
    <property type="match status" value="2"/>
</dbReference>
<evidence type="ECO:0000313" key="4">
    <source>
        <dbReference type="EMBL" id="EFP09194.1"/>
    </source>
</evidence>
<dbReference type="InterPro" id="IPR016187">
    <property type="entry name" value="CTDL_fold"/>
</dbReference>
<keyword evidence="2" id="KW-0732">Signal</keyword>
<organism evidence="5">
    <name type="scientific">Caenorhabditis remanei</name>
    <name type="common">Caenorhabditis vulgaris</name>
    <dbReference type="NCBI Taxonomy" id="31234"/>
    <lineage>
        <taxon>Eukaryota</taxon>
        <taxon>Metazoa</taxon>
        <taxon>Ecdysozoa</taxon>
        <taxon>Nematoda</taxon>
        <taxon>Chromadorea</taxon>
        <taxon>Rhabditida</taxon>
        <taxon>Rhabditina</taxon>
        <taxon>Rhabditomorpha</taxon>
        <taxon>Rhabditoidea</taxon>
        <taxon>Rhabditidae</taxon>
        <taxon>Peloderinae</taxon>
        <taxon>Caenorhabditis</taxon>
    </lineage>
</organism>
<evidence type="ECO:0000313" key="5">
    <source>
        <dbReference type="Proteomes" id="UP000008281"/>
    </source>
</evidence>
<reference evidence="4" key="1">
    <citation type="submission" date="2007-07" db="EMBL/GenBank/DDBJ databases">
        <title>PCAP assembly of the Caenorhabditis remanei genome.</title>
        <authorList>
            <consortium name="The Caenorhabditis remanei Sequencing Consortium"/>
            <person name="Wilson R.K."/>
        </authorList>
    </citation>
    <scope>NUCLEOTIDE SEQUENCE [LARGE SCALE GENOMIC DNA]</scope>
    <source>
        <strain evidence="4">PB4641</strain>
    </source>
</reference>
<dbReference type="OrthoDB" id="5778772at2759"/>
<dbReference type="InterPro" id="IPR050111">
    <property type="entry name" value="C-type_lectin/snaclec_domain"/>
</dbReference>
<keyword evidence="5" id="KW-1185">Reference proteome</keyword>
<evidence type="ECO:0000256" key="1">
    <source>
        <dbReference type="SAM" id="Phobius"/>
    </source>
</evidence>
<feature type="domain" description="C-type lectin" evidence="3">
    <location>
        <begin position="192"/>
        <end position="295"/>
    </location>
</feature>
<proteinExistence type="predicted"/>
<accession>E3LS28</accession>
<dbReference type="EMBL" id="DS268414">
    <property type="protein sequence ID" value="EFP09194.1"/>
    <property type="molecule type" value="Genomic_DNA"/>
</dbReference>
<dbReference type="CDD" id="cd00037">
    <property type="entry name" value="CLECT"/>
    <property type="match status" value="2"/>
</dbReference>
<sequence>MIRYHSLLLLILPVFVNAQCDLGSVYNSDKNVCFTFYNASVDFKTAESICTISSGHLASVHNIIDNNYLAKQAQQYISANGIIWLGAKSTSPNVTDPNSWNWSDGTPFDYQNYQSGEPSSLQTAACMQFSAATAKWKTASCINYAPFICEYQPDNFPVTCPPTSECFLIEKYYTLIISVIKSCPSGYYYLQETQYCYKVNCSSIRLFISLVQLVIARGNFDDARSGCWSMGAELVSILSPTENGFIHDISQTGHDVWNKEQTNNIYIGLIYQNGHWQWTDGSSAYYLNWASGEPNFMKKEHWTTIFFFIVISISAVFPIPFVRFCRHSASQKCVAVDVWLGQHSDKRLFPMKCLNDTCPEGTFCDEDGKCWEEIKFGDGSRYYEMKLIDGKWK</sequence>